<dbReference type="RefSeq" id="WP_380634024.1">
    <property type="nucleotide sequence ID" value="NZ_JBHSQO010000005.1"/>
</dbReference>
<organism evidence="2 3">
    <name type="scientific">Saccharothrix lopnurensis</name>
    <dbReference type="NCBI Taxonomy" id="1670621"/>
    <lineage>
        <taxon>Bacteria</taxon>
        <taxon>Bacillati</taxon>
        <taxon>Actinomycetota</taxon>
        <taxon>Actinomycetes</taxon>
        <taxon>Pseudonocardiales</taxon>
        <taxon>Pseudonocardiaceae</taxon>
        <taxon>Saccharothrix</taxon>
    </lineage>
</organism>
<sequence>MKNSLKAAAVGLFALAGALAPGAANAAPADTTPAAAEMICGYAENAEAAYYGHCGDTWVHIKIDYHHGWASTYMCVPPWSETHLGSDDNISNAFYIGLC</sequence>
<dbReference type="Pfam" id="PF19882">
    <property type="entry name" value="DUF6355"/>
    <property type="match status" value="1"/>
</dbReference>
<gene>
    <name evidence="2" type="ORF">ACFP3R_07330</name>
</gene>
<dbReference type="Proteomes" id="UP001596220">
    <property type="component" value="Unassembled WGS sequence"/>
</dbReference>
<reference evidence="3" key="1">
    <citation type="journal article" date="2019" name="Int. J. Syst. Evol. Microbiol.">
        <title>The Global Catalogue of Microorganisms (GCM) 10K type strain sequencing project: providing services to taxonomists for standard genome sequencing and annotation.</title>
        <authorList>
            <consortium name="The Broad Institute Genomics Platform"/>
            <consortium name="The Broad Institute Genome Sequencing Center for Infectious Disease"/>
            <person name="Wu L."/>
            <person name="Ma J."/>
        </authorList>
    </citation>
    <scope>NUCLEOTIDE SEQUENCE [LARGE SCALE GENOMIC DNA]</scope>
    <source>
        <strain evidence="3">CGMCC 4.7246</strain>
    </source>
</reference>
<evidence type="ECO:0000256" key="1">
    <source>
        <dbReference type="SAM" id="SignalP"/>
    </source>
</evidence>
<feature type="chain" id="PRO_5045103217" evidence="1">
    <location>
        <begin position="27"/>
        <end position="99"/>
    </location>
</feature>
<evidence type="ECO:0000313" key="2">
    <source>
        <dbReference type="EMBL" id="MFC6089078.1"/>
    </source>
</evidence>
<protein>
    <submittedName>
        <fullName evidence="2">DUF6355 family natural product biosynthesis protein</fullName>
    </submittedName>
</protein>
<proteinExistence type="predicted"/>
<dbReference type="EMBL" id="JBHSQO010000005">
    <property type="protein sequence ID" value="MFC6089078.1"/>
    <property type="molecule type" value="Genomic_DNA"/>
</dbReference>
<name>A0ABW1P0M8_9PSEU</name>
<keyword evidence="1" id="KW-0732">Signal</keyword>
<dbReference type="InterPro" id="IPR045935">
    <property type="entry name" value="DUF6355"/>
</dbReference>
<comment type="caution">
    <text evidence="2">The sequence shown here is derived from an EMBL/GenBank/DDBJ whole genome shotgun (WGS) entry which is preliminary data.</text>
</comment>
<accession>A0ABW1P0M8</accession>
<feature type="signal peptide" evidence="1">
    <location>
        <begin position="1"/>
        <end position="26"/>
    </location>
</feature>
<keyword evidence="3" id="KW-1185">Reference proteome</keyword>
<evidence type="ECO:0000313" key="3">
    <source>
        <dbReference type="Proteomes" id="UP001596220"/>
    </source>
</evidence>